<dbReference type="Gene3D" id="1.10.3210.10">
    <property type="entry name" value="Hypothetical protein af1432"/>
    <property type="match status" value="1"/>
</dbReference>
<dbReference type="Proteomes" id="UP000279029">
    <property type="component" value="Chromosome"/>
</dbReference>
<dbReference type="Pfam" id="PF13487">
    <property type="entry name" value="HD_5"/>
    <property type="match status" value="1"/>
</dbReference>
<evidence type="ECO:0000313" key="3">
    <source>
        <dbReference type="EMBL" id="VDN48346.1"/>
    </source>
</evidence>
<proteinExistence type="predicted"/>
<dbReference type="InterPro" id="IPR043128">
    <property type="entry name" value="Rev_trsase/Diguanyl_cyclase"/>
</dbReference>
<dbReference type="EMBL" id="LR130778">
    <property type="protein sequence ID" value="VDN48346.1"/>
    <property type="molecule type" value="Genomic_DNA"/>
</dbReference>
<dbReference type="InterPro" id="IPR003607">
    <property type="entry name" value="HD/PDEase_dom"/>
</dbReference>
<dbReference type="SUPFAM" id="SSF109604">
    <property type="entry name" value="HD-domain/PDEase-like"/>
    <property type="match status" value="1"/>
</dbReference>
<dbReference type="CDD" id="cd00077">
    <property type="entry name" value="HDc"/>
    <property type="match status" value="1"/>
</dbReference>
<name>A0A3P7S0D2_9FIRM</name>
<dbReference type="InterPro" id="IPR000160">
    <property type="entry name" value="GGDEF_dom"/>
</dbReference>
<dbReference type="Gene3D" id="3.30.70.270">
    <property type="match status" value="1"/>
</dbReference>
<dbReference type="RefSeq" id="WP_172596221.1">
    <property type="nucleotide sequence ID" value="NZ_LR130778.1"/>
</dbReference>
<reference evidence="3 4" key="1">
    <citation type="submission" date="2018-09" db="EMBL/GenBank/DDBJ databases">
        <authorList>
            <person name="Postec A."/>
        </authorList>
    </citation>
    <scope>NUCLEOTIDE SEQUENCE [LARGE SCALE GENOMIC DNA]</scope>
    <source>
        <strain evidence="3">70B-A</strain>
    </source>
</reference>
<evidence type="ECO:0000259" key="1">
    <source>
        <dbReference type="PROSITE" id="PS50887"/>
    </source>
</evidence>
<feature type="domain" description="HD-GYP" evidence="2">
    <location>
        <begin position="325"/>
        <end position="512"/>
    </location>
</feature>
<dbReference type="KEGG" id="cbar:PATL70BA_2451"/>
<evidence type="ECO:0000313" key="4">
    <source>
        <dbReference type="Proteomes" id="UP000279029"/>
    </source>
</evidence>
<feature type="domain" description="GGDEF" evidence="1">
    <location>
        <begin position="204"/>
        <end position="334"/>
    </location>
</feature>
<evidence type="ECO:0000259" key="2">
    <source>
        <dbReference type="PROSITE" id="PS51832"/>
    </source>
</evidence>
<dbReference type="InterPro" id="IPR037522">
    <property type="entry name" value="HD_GYP_dom"/>
</dbReference>
<organism evidence="3 4">
    <name type="scientific">Petrocella atlantisensis</name>
    <dbReference type="NCBI Taxonomy" id="2173034"/>
    <lineage>
        <taxon>Bacteria</taxon>
        <taxon>Bacillati</taxon>
        <taxon>Bacillota</taxon>
        <taxon>Clostridia</taxon>
        <taxon>Lachnospirales</taxon>
        <taxon>Vallitaleaceae</taxon>
        <taxon>Petrocella</taxon>
    </lineage>
</organism>
<gene>
    <name evidence="3" type="ORF">PATL70BA_2451</name>
</gene>
<dbReference type="PANTHER" id="PTHR43155">
    <property type="entry name" value="CYCLIC DI-GMP PHOSPHODIESTERASE PA4108-RELATED"/>
    <property type="match status" value="1"/>
</dbReference>
<dbReference type="InterPro" id="IPR035965">
    <property type="entry name" value="PAS-like_dom_sf"/>
</dbReference>
<dbReference type="NCBIfam" id="TIGR00254">
    <property type="entry name" value="GGDEF"/>
    <property type="match status" value="1"/>
</dbReference>
<dbReference type="Pfam" id="PF00990">
    <property type="entry name" value="GGDEF"/>
    <property type="match status" value="1"/>
</dbReference>
<keyword evidence="4" id="KW-1185">Reference proteome</keyword>
<protein>
    <recommendedName>
        <fullName evidence="5">Diguanylate cyclase</fullName>
    </recommendedName>
</protein>
<evidence type="ECO:0008006" key="5">
    <source>
        <dbReference type="Google" id="ProtNLM"/>
    </source>
</evidence>
<dbReference type="SMART" id="SM00267">
    <property type="entry name" value="GGDEF"/>
    <property type="match status" value="1"/>
</dbReference>
<accession>A0A3P7S0D2</accession>
<dbReference type="PROSITE" id="PS50887">
    <property type="entry name" value="GGDEF"/>
    <property type="match status" value="1"/>
</dbReference>
<dbReference type="PROSITE" id="PS51832">
    <property type="entry name" value="HD_GYP"/>
    <property type="match status" value="1"/>
</dbReference>
<dbReference type="PANTHER" id="PTHR43155:SF2">
    <property type="entry name" value="CYCLIC DI-GMP PHOSPHODIESTERASE PA4108"/>
    <property type="match status" value="1"/>
</dbReference>
<dbReference type="SUPFAM" id="SSF55785">
    <property type="entry name" value="PYP-like sensor domain (PAS domain)"/>
    <property type="match status" value="1"/>
</dbReference>
<dbReference type="Gene3D" id="3.30.450.20">
    <property type="entry name" value="PAS domain"/>
    <property type="match status" value="1"/>
</dbReference>
<dbReference type="CDD" id="cd01949">
    <property type="entry name" value="GGDEF"/>
    <property type="match status" value="1"/>
</dbReference>
<dbReference type="AlphaFoldDB" id="A0A3P7S0D2"/>
<dbReference type="SUPFAM" id="SSF55073">
    <property type="entry name" value="Nucleotide cyclase"/>
    <property type="match status" value="1"/>
</dbReference>
<sequence>MDNIREKILETLNQHNSLNLEDKTYEDIVENLLQYHEELTFQNEELRASYRALEIIQRKYEVLFDKAPMMYVYLDDQFVILEYNQLCEKYMHTIKKGKKLQDMIHPESQDTLYFHMRKLEKTDVGLVDQVMLPVGGHKRYYKLISHPLVLDGKRYYQCAFADITDEIIQKKRIEYMSFHDTLTGLYNRRFFNDELDRLDQRRHLPLAIIMADVNGLKLMNDTFGHALGDQLLRAAGKFIKEHFREDEVVARYGGDEFAVILNKVDKSTVEKILNRLQSQESTLKVNGIHMSIAFGAAVKEREDEPILDILKLSEDRMYQKKLLMNENYHQNVIKGILSTLHEKHPREEQHVKRVREHIIGFTSFLDYDHSQRIAYETAGLVHDIGKIAIDYAVLELPRRLTAFEYDIIKKHVDVGYRVLKSCGTFSEVQDIVLSHHERYDGLGYPRGIAGDDIPLGARILNLCDSYDAMISERPYKKAMPPDEAIAEIRRCTYTQFDPKLAEQFIRYIKSTY</sequence>
<dbReference type="InterPro" id="IPR029787">
    <property type="entry name" value="Nucleotide_cyclase"/>
</dbReference>